<evidence type="ECO:0000313" key="1">
    <source>
        <dbReference type="EMBL" id="GAH12784.1"/>
    </source>
</evidence>
<gene>
    <name evidence="1" type="ORF">S01H4_58160</name>
</gene>
<feature type="non-terminal residue" evidence="1">
    <location>
        <position position="42"/>
    </location>
</feature>
<dbReference type="SUPFAM" id="SSF53067">
    <property type="entry name" value="Actin-like ATPase domain"/>
    <property type="match status" value="1"/>
</dbReference>
<protein>
    <submittedName>
        <fullName evidence="1">Uncharacterized protein</fullName>
    </submittedName>
</protein>
<dbReference type="EMBL" id="BART01033944">
    <property type="protein sequence ID" value="GAH12784.1"/>
    <property type="molecule type" value="Genomic_DNA"/>
</dbReference>
<dbReference type="AlphaFoldDB" id="X1E6G7"/>
<organism evidence="1">
    <name type="scientific">marine sediment metagenome</name>
    <dbReference type="NCBI Taxonomy" id="412755"/>
    <lineage>
        <taxon>unclassified sequences</taxon>
        <taxon>metagenomes</taxon>
        <taxon>ecological metagenomes</taxon>
    </lineage>
</organism>
<name>X1E6G7_9ZZZZ</name>
<dbReference type="InterPro" id="IPR043129">
    <property type="entry name" value="ATPase_NBD"/>
</dbReference>
<accession>X1E6G7</accession>
<comment type="caution">
    <text evidence="1">The sequence shown here is derived from an EMBL/GenBank/DDBJ whole genome shotgun (WGS) entry which is preliminary data.</text>
</comment>
<proteinExistence type="predicted"/>
<dbReference type="Gene3D" id="3.30.420.40">
    <property type="match status" value="1"/>
</dbReference>
<sequence length="42" mass="4609">MMETYLGIDVGSVTTKLAVLDSNDELVTHIYLPTQGKPIDMV</sequence>
<reference evidence="1" key="1">
    <citation type="journal article" date="2014" name="Front. Microbiol.">
        <title>High frequency of phylogenetically diverse reductive dehalogenase-homologous genes in deep subseafloor sedimentary metagenomes.</title>
        <authorList>
            <person name="Kawai M."/>
            <person name="Futagami T."/>
            <person name="Toyoda A."/>
            <person name="Takaki Y."/>
            <person name="Nishi S."/>
            <person name="Hori S."/>
            <person name="Arai W."/>
            <person name="Tsubouchi T."/>
            <person name="Morono Y."/>
            <person name="Uchiyama I."/>
            <person name="Ito T."/>
            <person name="Fujiyama A."/>
            <person name="Inagaki F."/>
            <person name="Takami H."/>
        </authorList>
    </citation>
    <scope>NUCLEOTIDE SEQUENCE</scope>
    <source>
        <strain evidence="1">Expedition CK06-06</strain>
    </source>
</reference>